<reference evidence="1" key="1">
    <citation type="submission" date="2014-05" db="EMBL/GenBank/DDBJ databases">
        <authorList>
            <person name="Chronopoulou M."/>
        </authorList>
    </citation>
    <scope>NUCLEOTIDE SEQUENCE</scope>
    <source>
        <tissue evidence="1">Whole organism</tissue>
    </source>
</reference>
<name>A0A0K2U7H2_LEPSM</name>
<proteinExistence type="predicted"/>
<sequence>SILFSKITSSLYTIAIETLCHLFLWQTLEFVLAPTNKFIFGVVGE</sequence>
<feature type="non-terminal residue" evidence="1">
    <location>
        <position position="1"/>
    </location>
</feature>
<dbReference type="AlphaFoldDB" id="A0A0K2U7H2"/>
<accession>A0A0K2U7H2</accession>
<evidence type="ECO:0000313" key="1">
    <source>
        <dbReference type="EMBL" id="CDW33990.1"/>
    </source>
</evidence>
<protein>
    <submittedName>
        <fullName evidence="1">Uncharacterized protein</fullName>
    </submittedName>
</protein>
<dbReference type="EMBL" id="HACA01016629">
    <property type="protein sequence ID" value="CDW33990.1"/>
    <property type="molecule type" value="Transcribed_RNA"/>
</dbReference>
<organism evidence="1">
    <name type="scientific">Lepeophtheirus salmonis</name>
    <name type="common">Salmon louse</name>
    <name type="synonym">Caligus salmonis</name>
    <dbReference type="NCBI Taxonomy" id="72036"/>
    <lineage>
        <taxon>Eukaryota</taxon>
        <taxon>Metazoa</taxon>
        <taxon>Ecdysozoa</taxon>
        <taxon>Arthropoda</taxon>
        <taxon>Crustacea</taxon>
        <taxon>Multicrustacea</taxon>
        <taxon>Hexanauplia</taxon>
        <taxon>Copepoda</taxon>
        <taxon>Siphonostomatoida</taxon>
        <taxon>Caligidae</taxon>
        <taxon>Lepeophtheirus</taxon>
    </lineage>
</organism>